<sequence>MKRFKSLKIYGLVLALLTIVSCNDLLDREPVSITHPNVFWVSQANAEQAVAGAYGLFKEAIMTQSNFLYWGEWTGMTFMDSRNWIVNYIEGSGNYVLAYRDASRNWKNFYRAANWALTTELYVEDMSDDLFDSTEDKNRIMGEAAFVRALTYFYMARIWGDVPIIDESIESIDQLVTEDGYIVDISRAPELEVLDYALEAVNKSISLLEYSSPGASDWAIRANKASAEALKAHIALWYAGRDNDNSTMIQEAINATTSVINNSGASLIDYASEGQNGVDRMCIGQSETSLFEINVSSDVNESFRVTKGDNSHTGLTLNYPFAYSSVNTNRSPGWNADFYGNEMMATDSDRENDVRKELFFYEYGTTNGSFLMKYSYSTQDPDSENAYAQFSEANILIFRLADMYLLRAEANARSGNGTTAVSDINMVRSKANVPNYTGATDRTSLFKAIFDERAIEFVGEAQSGYDRIRMDYFEGVSWANQVRNDKKGYFWPVHPSIISINPSILQTEYWRGKL</sequence>
<proteinExistence type="inferred from homology"/>
<dbReference type="Proteomes" id="UP001500954">
    <property type="component" value="Unassembled WGS sequence"/>
</dbReference>
<keyword evidence="3" id="KW-0732">Signal</keyword>
<keyword evidence="4" id="KW-0472">Membrane</keyword>
<name>A0ABP6WSN8_9FLAO</name>
<dbReference type="Gene3D" id="1.25.40.390">
    <property type="match status" value="1"/>
</dbReference>
<evidence type="ECO:0000256" key="2">
    <source>
        <dbReference type="ARBA" id="ARBA00006275"/>
    </source>
</evidence>
<dbReference type="Pfam" id="PF14322">
    <property type="entry name" value="SusD-like_3"/>
    <property type="match status" value="1"/>
</dbReference>
<accession>A0ABP6WSN8</accession>
<feature type="domain" description="RagB/SusD" evidence="6">
    <location>
        <begin position="367"/>
        <end position="494"/>
    </location>
</feature>
<dbReference type="SUPFAM" id="SSF48452">
    <property type="entry name" value="TPR-like"/>
    <property type="match status" value="1"/>
</dbReference>
<organism evidence="8 9">
    <name type="scientific">Snuella lapsa</name>
    <dbReference type="NCBI Taxonomy" id="870481"/>
    <lineage>
        <taxon>Bacteria</taxon>
        <taxon>Pseudomonadati</taxon>
        <taxon>Bacteroidota</taxon>
        <taxon>Flavobacteriia</taxon>
        <taxon>Flavobacteriales</taxon>
        <taxon>Flavobacteriaceae</taxon>
        <taxon>Snuella</taxon>
    </lineage>
</organism>
<dbReference type="PROSITE" id="PS51257">
    <property type="entry name" value="PROKAR_LIPOPROTEIN"/>
    <property type="match status" value="1"/>
</dbReference>
<comment type="similarity">
    <text evidence="2">Belongs to the SusD family.</text>
</comment>
<feature type="domain" description="SusD-like N-terminal" evidence="7">
    <location>
        <begin position="70"/>
        <end position="236"/>
    </location>
</feature>
<reference evidence="9" key="1">
    <citation type="journal article" date="2019" name="Int. J. Syst. Evol. Microbiol.">
        <title>The Global Catalogue of Microorganisms (GCM) 10K type strain sequencing project: providing services to taxonomists for standard genome sequencing and annotation.</title>
        <authorList>
            <consortium name="The Broad Institute Genomics Platform"/>
            <consortium name="The Broad Institute Genome Sequencing Center for Infectious Disease"/>
            <person name="Wu L."/>
            <person name="Ma J."/>
        </authorList>
    </citation>
    <scope>NUCLEOTIDE SEQUENCE [LARGE SCALE GENOMIC DNA]</scope>
    <source>
        <strain evidence="9">JCM 17111</strain>
    </source>
</reference>
<dbReference type="CDD" id="cd08977">
    <property type="entry name" value="SusD"/>
    <property type="match status" value="1"/>
</dbReference>
<dbReference type="InterPro" id="IPR033985">
    <property type="entry name" value="SusD-like_N"/>
</dbReference>
<dbReference type="RefSeq" id="WP_345003760.1">
    <property type="nucleotide sequence ID" value="NZ_BAABCY010000006.1"/>
</dbReference>
<gene>
    <name evidence="8" type="ORF">GCM10022395_01210</name>
</gene>
<keyword evidence="5" id="KW-0998">Cell outer membrane</keyword>
<evidence type="ECO:0000259" key="6">
    <source>
        <dbReference type="Pfam" id="PF07980"/>
    </source>
</evidence>
<dbReference type="InterPro" id="IPR012944">
    <property type="entry name" value="SusD_RagB_dom"/>
</dbReference>
<evidence type="ECO:0000256" key="5">
    <source>
        <dbReference type="ARBA" id="ARBA00023237"/>
    </source>
</evidence>
<keyword evidence="9" id="KW-1185">Reference proteome</keyword>
<evidence type="ECO:0000313" key="8">
    <source>
        <dbReference type="EMBL" id="GAA3553387.1"/>
    </source>
</evidence>
<evidence type="ECO:0000256" key="3">
    <source>
        <dbReference type="ARBA" id="ARBA00022729"/>
    </source>
</evidence>
<comment type="caution">
    <text evidence="8">The sequence shown here is derived from an EMBL/GenBank/DDBJ whole genome shotgun (WGS) entry which is preliminary data.</text>
</comment>
<protein>
    <submittedName>
        <fullName evidence="8">RagB/SusD family nutrient uptake outer membrane protein</fullName>
    </submittedName>
</protein>
<comment type="subcellular location">
    <subcellularLocation>
        <location evidence="1">Cell outer membrane</location>
    </subcellularLocation>
</comment>
<dbReference type="Pfam" id="PF07980">
    <property type="entry name" value="SusD_RagB"/>
    <property type="match status" value="1"/>
</dbReference>
<evidence type="ECO:0000256" key="4">
    <source>
        <dbReference type="ARBA" id="ARBA00023136"/>
    </source>
</evidence>
<dbReference type="EMBL" id="BAABCY010000006">
    <property type="protein sequence ID" value="GAA3553387.1"/>
    <property type="molecule type" value="Genomic_DNA"/>
</dbReference>
<evidence type="ECO:0000256" key="1">
    <source>
        <dbReference type="ARBA" id="ARBA00004442"/>
    </source>
</evidence>
<evidence type="ECO:0000259" key="7">
    <source>
        <dbReference type="Pfam" id="PF14322"/>
    </source>
</evidence>
<evidence type="ECO:0000313" key="9">
    <source>
        <dbReference type="Proteomes" id="UP001500954"/>
    </source>
</evidence>
<dbReference type="InterPro" id="IPR011990">
    <property type="entry name" value="TPR-like_helical_dom_sf"/>
</dbReference>